<evidence type="ECO:0000313" key="1">
    <source>
        <dbReference type="EMBL" id="RPE72404.1"/>
    </source>
</evidence>
<proteinExistence type="predicted"/>
<dbReference type="EMBL" id="RKQL01000001">
    <property type="protein sequence ID" value="RPE72404.1"/>
    <property type="molecule type" value="Genomic_DNA"/>
</dbReference>
<gene>
    <name evidence="1" type="ORF">EDC62_0092</name>
</gene>
<dbReference type="RefSeq" id="WP_124219258.1">
    <property type="nucleotide sequence ID" value="NZ_RKQL01000001.1"/>
</dbReference>
<dbReference type="AlphaFoldDB" id="A0A3N4VHJ0"/>
<comment type="caution">
    <text evidence="1">The sequence shown here is derived from an EMBL/GenBank/DDBJ whole genome shotgun (WGS) entry which is preliminary data.</text>
</comment>
<keyword evidence="2" id="KW-1185">Reference proteome</keyword>
<accession>A0A3N4VHJ0</accession>
<dbReference type="OrthoDB" id="8692at2"/>
<evidence type="ECO:0008006" key="3">
    <source>
        <dbReference type="Google" id="ProtNLM"/>
    </source>
</evidence>
<protein>
    <recommendedName>
        <fullName evidence="3">Cytochrome c domain-containing protein</fullName>
    </recommendedName>
</protein>
<organism evidence="1 2">
    <name type="scientific">Tibeticola sediminis</name>
    <dbReference type="NCBI Taxonomy" id="1917811"/>
    <lineage>
        <taxon>Bacteria</taxon>
        <taxon>Pseudomonadati</taxon>
        <taxon>Pseudomonadota</taxon>
        <taxon>Betaproteobacteria</taxon>
        <taxon>Burkholderiales</taxon>
        <taxon>Comamonadaceae</taxon>
        <taxon>Tibeticola</taxon>
    </lineage>
</organism>
<evidence type="ECO:0000313" key="2">
    <source>
        <dbReference type="Proteomes" id="UP000272193"/>
    </source>
</evidence>
<dbReference type="Proteomes" id="UP000272193">
    <property type="component" value="Unassembled WGS sequence"/>
</dbReference>
<reference evidence="1 2" key="1">
    <citation type="submission" date="2018-11" db="EMBL/GenBank/DDBJ databases">
        <title>Genomic Encyclopedia of Type Strains, Phase IV (KMG-IV): sequencing the most valuable type-strain genomes for metagenomic binning, comparative biology and taxonomic classification.</title>
        <authorList>
            <person name="Goeker M."/>
        </authorList>
    </citation>
    <scope>NUCLEOTIDE SEQUENCE [LARGE SCALE GENOMIC DNA]</scope>
    <source>
        <strain evidence="1 2">DSM 101684</strain>
    </source>
</reference>
<name>A0A3N4VHJ0_9BURK</name>
<sequence length="691" mass="75584">MKAMGTQRHTISSGARVWRGVGVAVALGLSVLGARCGGGGSAASVPGDVAAAPPAPALRGESVSLLLFDNPYAYIPAQCYIETSRGTQNACQFCHTNGVYALGLGNNLPQAGASERIGNLQTDYSFAPFSRTAPPAVLNRWRNTLAPEELALAVRALGVDPARWDMQAWIRQDNWRAAYAQRPGDARDWDGKRDGPFRLFPGLAPDDLPAQDDGFVRTGVAARSVFSDARGGNTGWRAVNFMPYGIFTPHTGSVSGIYIRLPQAFMRNESGAFDLTTYERNLDLVERAIQDRLTPADGSHYVGAAREQPLERGTYPVGTEFAHPLHYVDVQADGSDPAISPYPGTRARRVKEVRYMVKWKAFKHSDFGPNQKEEGLPVYGNASQGWVDNGVGWFLSGFIEDAQGQLRPQRLEELTQCIGCHSGVNGTEINRSFTSGVGVTIDSTWVMARKFPGAAGWREMDYLGYVADVRAAPGDTPGRARLGDPDNRREGKGELRHFLDNVVGASLYGDMPPAIERYLAQMVQRARGYAQDWPALDRTDAARFAAVQAQRQQLMRSFTSRGDHLAADGSVAGALLYPPQADALEAARRYRQVVATQRYTLGKDVFAQTPLSLLYLRSEAEAFTHFDGTPYRFGERITDRSVERDDPAKDTYLAGNVPTLIDPARPYAAGGTYNPNYIPLLATPLRMETRH</sequence>